<name>A0AA38S346_9PEZI</name>
<protein>
    <submittedName>
        <fullName evidence="2">Uncharacterized protein</fullName>
    </submittedName>
</protein>
<dbReference type="AlphaFoldDB" id="A0AA38S346"/>
<dbReference type="EMBL" id="JANBVN010000043">
    <property type="protein sequence ID" value="KAJ9158002.1"/>
    <property type="molecule type" value="Genomic_DNA"/>
</dbReference>
<feature type="region of interest" description="Disordered" evidence="1">
    <location>
        <begin position="47"/>
        <end position="125"/>
    </location>
</feature>
<gene>
    <name evidence="2" type="ORF">NKR19_g3733</name>
</gene>
<dbReference type="Proteomes" id="UP001174691">
    <property type="component" value="Unassembled WGS sequence"/>
</dbReference>
<evidence type="ECO:0000256" key="1">
    <source>
        <dbReference type="SAM" id="MobiDB-lite"/>
    </source>
</evidence>
<proteinExistence type="predicted"/>
<reference evidence="2" key="1">
    <citation type="submission" date="2022-07" db="EMBL/GenBank/DDBJ databases">
        <title>Fungi with potential for degradation of polypropylene.</title>
        <authorList>
            <person name="Gostincar C."/>
        </authorList>
    </citation>
    <scope>NUCLEOTIDE SEQUENCE</scope>
    <source>
        <strain evidence="2">EXF-13287</strain>
    </source>
</reference>
<comment type="caution">
    <text evidence="2">The sequence shown here is derived from an EMBL/GenBank/DDBJ whole genome shotgun (WGS) entry which is preliminary data.</text>
</comment>
<evidence type="ECO:0000313" key="3">
    <source>
        <dbReference type="Proteomes" id="UP001174691"/>
    </source>
</evidence>
<evidence type="ECO:0000313" key="2">
    <source>
        <dbReference type="EMBL" id="KAJ9158002.1"/>
    </source>
</evidence>
<organism evidence="2 3">
    <name type="scientific">Coniochaeta hoffmannii</name>
    <dbReference type="NCBI Taxonomy" id="91930"/>
    <lineage>
        <taxon>Eukaryota</taxon>
        <taxon>Fungi</taxon>
        <taxon>Dikarya</taxon>
        <taxon>Ascomycota</taxon>
        <taxon>Pezizomycotina</taxon>
        <taxon>Sordariomycetes</taxon>
        <taxon>Sordariomycetidae</taxon>
        <taxon>Coniochaetales</taxon>
        <taxon>Coniochaetaceae</taxon>
        <taxon>Coniochaeta</taxon>
    </lineage>
</organism>
<sequence length="159" mass="17333">MEHRQLLHRIVFKLEESTDMQRNRRNGEVDKMPVHIVTVGPACDTVTDANRAERSTDLDGSASAVNEGNSSISTATDDDMDIDSDNSPRSSYNSPRFSYESYQVLPPITGNTGETSLPSISSLSLPRPETTTIPAFGALGVMLRGANQVSLPPLLQSRR</sequence>
<accession>A0AA38S346</accession>
<feature type="compositionally biased region" description="Low complexity" evidence="1">
    <location>
        <begin position="116"/>
        <end position="125"/>
    </location>
</feature>
<keyword evidence="3" id="KW-1185">Reference proteome</keyword>